<dbReference type="InterPro" id="IPR029063">
    <property type="entry name" value="SAM-dependent_MTases_sf"/>
</dbReference>
<dbReference type="SUPFAM" id="SSF53335">
    <property type="entry name" value="S-adenosyl-L-methionine-dependent methyltransferases"/>
    <property type="match status" value="2"/>
</dbReference>
<comment type="similarity">
    <text evidence="1">Belongs to the N(4)/N(6)-methyltransferase family.</text>
</comment>
<dbReference type="AlphaFoldDB" id="A0A0G0T4G5"/>
<feature type="domain" description="DNA methylase N-4/N-6" evidence="4">
    <location>
        <begin position="16"/>
        <end position="78"/>
    </location>
</feature>
<dbReference type="GO" id="GO:0032259">
    <property type="term" value="P:methylation"/>
    <property type="evidence" value="ECO:0007669"/>
    <property type="project" value="UniProtKB-KW"/>
</dbReference>
<gene>
    <name evidence="5" type="ORF">UT78_C0018G0012</name>
</gene>
<dbReference type="Gene3D" id="3.40.50.150">
    <property type="entry name" value="Vaccinia Virus protein VP39"/>
    <property type="match status" value="2"/>
</dbReference>
<sequence length="529" mass="61732">MNKINKNITAKTHPTHYMMHKYWGRKPHNVVSDYILNFSKPGETILDPFMGSGVVIIESIKNNRKAIGIDLNPMACFITENTINDVNLEEFEKVFDYIYEKNHKKFIELYNTKCPKCGGITAFENSIWDHEEFSKIRALCHSCGKFIKNVDLYDQKVFKKATEVFHKLDKENKIFYPKDEILKFVKRNGKSRLNEFFTDRALVVLGSIIKDIDEINDQKVKNLILLCFTSMLPNVSKMIPGNLESVNGKSGWVISKLWAPKIHTEKNIFNSFKHRFHKIKKGKQEVAGIFNSKDAQIFNIDATNLKNVKSESVSYIFTDPPYGDSIAYFGLSMFWNGWLRNKVNYESEIIYDPYRNKKYEDYSSRMKKVYAELYRVLKDEKYLSFTFHNRNLNIWKAVMDAVTSAGFHLVNVVYQEQAVASGTQGLNRNNTLRGDFVYNFIKNTKVKAKEKKLNNEGGEKYIARKVQSWIEKNNGYLTSDSLYEKLIPFIVENNLYSNKEGEVTNIENLLKNNFNYKKNKSQEYGWQEK</sequence>
<evidence type="ECO:0000313" key="6">
    <source>
        <dbReference type="Proteomes" id="UP000034301"/>
    </source>
</evidence>
<protein>
    <submittedName>
        <fullName evidence="5">Adenine-specific DNA methylase</fullName>
    </submittedName>
</protein>
<comment type="caution">
    <text evidence="5">The sequence shown here is derived from an EMBL/GenBank/DDBJ whole genome shotgun (WGS) entry which is preliminary data.</text>
</comment>
<feature type="domain" description="DNA methylase N-4/N-6" evidence="4">
    <location>
        <begin position="313"/>
        <end position="471"/>
    </location>
</feature>
<organism evidence="5 6">
    <name type="scientific">Candidatus Nomurabacteria bacterium GW2011_GWF2_40_12</name>
    <dbReference type="NCBI Taxonomy" id="1618776"/>
    <lineage>
        <taxon>Bacteria</taxon>
        <taxon>Candidatus Nomuraibacteriota</taxon>
    </lineage>
</organism>
<evidence type="ECO:0000256" key="2">
    <source>
        <dbReference type="ARBA" id="ARBA00022603"/>
    </source>
</evidence>
<dbReference type="PROSITE" id="PS00092">
    <property type="entry name" value="N6_MTASE"/>
    <property type="match status" value="1"/>
</dbReference>
<dbReference type="InterPro" id="IPR002052">
    <property type="entry name" value="DNA_methylase_N6_adenine_CS"/>
</dbReference>
<name>A0A0G0T4G5_9BACT</name>
<dbReference type="GO" id="GO:0003677">
    <property type="term" value="F:DNA binding"/>
    <property type="evidence" value="ECO:0007669"/>
    <property type="project" value="InterPro"/>
</dbReference>
<dbReference type="Pfam" id="PF01555">
    <property type="entry name" value="N6_N4_Mtase"/>
    <property type="match status" value="2"/>
</dbReference>
<evidence type="ECO:0000259" key="4">
    <source>
        <dbReference type="Pfam" id="PF01555"/>
    </source>
</evidence>
<dbReference type="PRINTS" id="PR00508">
    <property type="entry name" value="S21N4MTFRASE"/>
</dbReference>
<evidence type="ECO:0000256" key="1">
    <source>
        <dbReference type="ARBA" id="ARBA00006594"/>
    </source>
</evidence>
<proteinExistence type="inferred from homology"/>
<dbReference type="GO" id="GO:0008170">
    <property type="term" value="F:N-methyltransferase activity"/>
    <property type="evidence" value="ECO:0007669"/>
    <property type="project" value="InterPro"/>
</dbReference>
<dbReference type="Proteomes" id="UP000034301">
    <property type="component" value="Unassembled WGS sequence"/>
</dbReference>
<keyword evidence="3" id="KW-0808">Transferase</keyword>
<dbReference type="InterPro" id="IPR001091">
    <property type="entry name" value="RM_Methyltransferase"/>
</dbReference>
<evidence type="ECO:0000256" key="3">
    <source>
        <dbReference type="ARBA" id="ARBA00022679"/>
    </source>
</evidence>
<dbReference type="EMBL" id="LBYC01000018">
    <property type="protein sequence ID" value="KKR42010.1"/>
    <property type="molecule type" value="Genomic_DNA"/>
</dbReference>
<accession>A0A0G0T4G5</accession>
<reference evidence="5 6" key="1">
    <citation type="journal article" date="2015" name="Nature">
        <title>rRNA introns, odd ribosomes, and small enigmatic genomes across a large radiation of phyla.</title>
        <authorList>
            <person name="Brown C.T."/>
            <person name="Hug L.A."/>
            <person name="Thomas B.C."/>
            <person name="Sharon I."/>
            <person name="Castelle C.J."/>
            <person name="Singh A."/>
            <person name="Wilkins M.J."/>
            <person name="Williams K.H."/>
            <person name="Banfield J.F."/>
        </authorList>
    </citation>
    <scope>NUCLEOTIDE SEQUENCE [LARGE SCALE GENOMIC DNA]</scope>
</reference>
<evidence type="ECO:0000313" key="5">
    <source>
        <dbReference type="EMBL" id="KKR42010.1"/>
    </source>
</evidence>
<dbReference type="InterPro" id="IPR002941">
    <property type="entry name" value="DNA_methylase_N4/N6"/>
</dbReference>
<keyword evidence="2 5" id="KW-0489">Methyltransferase</keyword>